<protein>
    <submittedName>
        <fullName evidence="1">Uncharacterized protein</fullName>
    </submittedName>
</protein>
<sequence>MALLPGQEEANMIGQETIIRSARYALPHDPSARHTGSRCPAIVEVYKLRNDRIGILVKDELTQNGSHRYRPQNKSTLSLAHFGSPIRVCWNIGVMARQEHDWSICHSNTTQWHNLASSCCSER</sequence>
<evidence type="ECO:0000313" key="2">
    <source>
        <dbReference type="Proteomes" id="UP000054018"/>
    </source>
</evidence>
<reference evidence="1 2" key="1">
    <citation type="submission" date="2014-04" db="EMBL/GenBank/DDBJ databases">
        <authorList>
            <consortium name="DOE Joint Genome Institute"/>
            <person name="Kuo A."/>
            <person name="Kohler A."/>
            <person name="Costa M.D."/>
            <person name="Nagy L.G."/>
            <person name="Floudas D."/>
            <person name="Copeland A."/>
            <person name="Barry K.W."/>
            <person name="Cichocki N."/>
            <person name="Veneault-Fourrey C."/>
            <person name="LaButti K."/>
            <person name="Lindquist E.A."/>
            <person name="Lipzen A."/>
            <person name="Lundell T."/>
            <person name="Morin E."/>
            <person name="Murat C."/>
            <person name="Sun H."/>
            <person name="Tunlid A."/>
            <person name="Henrissat B."/>
            <person name="Grigoriev I.V."/>
            <person name="Hibbett D.S."/>
            <person name="Martin F."/>
            <person name="Nordberg H.P."/>
            <person name="Cantor M.N."/>
            <person name="Hua S.X."/>
        </authorList>
    </citation>
    <scope>NUCLEOTIDE SEQUENCE [LARGE SCALE GENOMIC DNA]</scope>
    <source>
        <strain evidence="1 2">441</strain>
    </source>
</reference>
<keyword evidence="2" id="KW-1185">Reference proteome</keyword>
<dbReference type="Proteomes" id="UP000054018">
    <property type="component" value="Unassembled WGS sequence"/>
</dbReference>
<dbReference type="HOGENOM" id="CLU_2016151_0_0_1"/>
<proteinExistence type="predicted"/>
<accession>A0A0C9Z8P1</accession>
<name>A0A0C9Z8P1_9AGAM</name>
<dbReference type="EMBL" id="KN833706">
    <property type="protein sequence ID" value="KIK25681.1"/>
    <property type="molecule type" value="Genomic_DNA"/>
</dbReference>
<gene>
    <name evidence="1" type="ORF">PISMIDRAFT_676987</name>
</gene>
<reference evidence="2" key="2">
    <citation type="submission" date="2015-01" db="EMBL/GenBank/DDBJ databases">
        <title>Evolutionary Origins and Diversification of the Mycorrhizal Mutualists.</title>
        <authorList>
            <consortium name="DOE Joint Genome Institute"/>
            <consortium name="Mycorrhizal Genomics Consortium"/>
            <person name="Kohler A."/>
            <person name="Kuo A."/>
            <person name="Nagy L.G."/>
            <person name="Floudas D."/>
            <person name="Copeland A."/>
            <person name="Barry K.W."/>
            <person name="Cichocki N."/>
            <person name="Veneault-Fourrey C."/>
            <person name="LaButti K."/>
            <person name="Lindquist E.A."/>
            <person name="Lipzen A."/>
            <person name="Lundell T."/>
            <person name="Morin E."/>
            <person name="Murat C."/>
            <person name="Riley R."/>
            <person name="Ohm R."/>
            <person name="Sun H."/>
            <person name="Tunlid A."/>
            <person name="Henrissat B."/>
            <person name="Grigoriev I.V."/>
            <person name="Hibbett D.S."/>
            <person name="Martin F."/>
        </authorList>
    </citation>
    <scope>NUCLEOTIDE SEQUENCE [LARGE SCALE GENOMIC DNA]</scope>
    <source>
        <strain evidence="2">441</strain>
    </source>
</reference>
<dbReference type="AlphaFoldDB" id="A0A0C9Z8P1"/>
<evidence type="ECO:0000313" key="1">
    <source>
        <dbReference type="EMBL" id="KIK25681.1"/>
    </source>
</evidence>
<organism evidence="1 2">
    <name type="scientific">Pisolithus microcarpus 441</name>
    <dbReference type="NCBI Taxonomy" id="765257"/>
    <lineage>
        <taxon>Eukaryota</taxon>
        <taxon>Fungi</taxon>
        <taxon>Dikarya</taxon>
        <taxon>Basidiomycota</taxon>
        <taxon>Agaricomycotina</taxon>
        <taxon>Agaricomycetes</taxon>
        <taxon>Agaricomycetidae</taxon>
        <taxon>Boletales</taxon>
        <taxon>Sclerodermatineae</taxon>
        <taxon>Pisolithaceae</taxon>
        <taxon>Pisolithus</taxon>
    </lineage>
</organism>